<reference evidence="2" key="2">
    <citation type="submission" date="2006-09" db="EMBL/GenBank/DDBJ databases">
        <title>The genome sequence of Plasmodium falciparum Dd2.</title>
        <authorList>
            <consortium name="The Broad Institute Genome Sequencing Platform"/>
            <person name="Birren B."/>
            <person name="Lander E."/>
            <person name="Galagan J."/>
            <person name="Nusbaum C."/>
            <person name="Devon K."/>
            <person name="Henn M."/>
            <person name="Jaffe D."/>
            <person name="Butler J."/>
            <person name="Alvarez P."/>
            <person name="Gnerre S."/>
            <person name="Grabherr M."/>
            <person name="Kleber M."/>
            <person name="Mauceli E."/>
            <person name="Brockman W."/>
            <person name="MacCallum I.A."/>
            <person name="Rounsley S."/>
            <person name="Young S."/>
            <person name="LaButti K."/>
            <person name="Pushparaj V."/>
            <person name="DeCaprio D."/>
            <person name="Crawford M."/>
            <person name="Koehrsen M."/>
            <person name="Engels R."/>
            <person name="Montgomery P."/>
            <person name="Pearson M."/>
            <person name="Howarth C."/>
            <person name="Larson L."/>
            <person name="Luoma S."/>
            <person name="White J."/>
            <person name="Kodira C."/>
            <person name="Zeng Q."/>
            <person name="O'Leary S."/>
            <person name="Yandava C."/>
            <person name="Alvarado L."/>
            <person name="Wirth D."/>
            <person name="Volkman S."/>
            <person name="Hartl D."/>
        </authorList>
    </citation>
    <scope>NUCLEOTIDE SEQUENCE [LARGE SCALE GENOMIC DNA]</scope>
</reference>
<gene>
    <name evidence="1" type="ORF">PFDG_04308</name>
</gene>
<dbReference type="KEGG" id="pfd:PFDG_04308"/>
<reference evidence="2" key="1">
    <citation type="submission" date="2006-09" db="EMBL/GenBank/DDBJ databases">
        <title>Annotation of Plasmodium falciparum Dd2.</title>
        <authorList>
            <consortium name="The Broad Institute Genome Sequencing Platform"/>
            <person name="Volkman S.K."/>
            <person name="Neafsey D.E."/>
            <person name="Dash A.P."/>
            <person name="Chitnis C.E."/>
            <person name="Hartl D.L."/>
            <person name="Young S.K."/>
            <person name="Zeng Q."/>
            <person name="Koehrsen M."/>
            <person name="Alvarado L."/>
            <person name="Berlin A."/>
            <person name="Borenstein D."/>
            <person name="Chapman S.B."/>
            <person name="Chen Z."/>
            <person name="Engels R."/>
            <person name="Freedman E."/>
            <person name="Gellesch M."/>
            <person name="Goldberg J."/>
            <person name="Griggs A."/>
            <person name="Gujja S."/>
            <person name="Heilman E.R."/>
            <person name="Heiman D.I."/>
            <person name="Howarth C."/>
            <person name="Jen D."/>
            <person name="Larson L."/>
            <person name="Mehta T."/>
            <person name="Neiman D."/>
            <person name="Park D."/>
            <person name="Pearson M."/>
            <person name="Roberts A."/>
            <person name="Saif S."/>
            <person name="Shea T."/>
            <person name="Shenoy N."/>
            <person name="Sisk P."/>
            <person name="Stolte C."/>
            <person name="Sykes S."/>
            <person name="Walk T."/>
            <person name="White J."/>
            <person name="Yandava C."/>
            <person name="Haas B."/>
            <person name="Henn M.R."/>
            <person name="Nusbaum C."/>
            <person name="Birren B."/>
        </authorList>
    </citation>
    <scope>NUCLEOTIDE SEQUENCE [LARGE SCALE GENOMIC DNA]</scope>
</reference>
<proteinExistence type="predicted"/>
<name>A0A0L7M4U2_PLAF4</name>
<sequence length="66" mass="7889">MDGLCTISISYQFKQSRTYKKFGKYFHQMLEQILYTQKSRYLQKLSTIFLSKSSLSEKIIFPLLCH</sequence>
<protein>
    <submittedName>
        <fullName evidence="1">Uncharacterized protein</fullName>
    </submittedName>
</protein>
<dbReference type="Proteomes" id="UP000054282">
    <property type="component" value="Unassembled WGS sequence"/>
</dbReference>
<organism evidence="1 2">
    <name type="scientific">Plasmodium falciparum (isolate Dd2)</name>
    <dbReference type="NCBI Taxonomy" id="57267"/>
    <lineage>
        <taxon>Eukaryota</taxon>
        <taxon>Sar</taxon>
        <taxon>Alveolata</taxon>
        <taxon>Apicomplexa</taxon>
        <taxon>Aconoidasida</taxon>
        <taxon>Haemosporida</taxon>
        <taxon>Plasmodiidae</taxon>
        <taxon>Plasmodium</taxon>
        <taxon>Plasmodium (Laverania)</taxon>
    </lineage>
</organism>
<dbReference type="AlphaFoldDB" id="A0A0L7M4U2"/>
<accession>A0A0L7M4U2</accession>
<dbReference type="EMBL" id="DS016707">
    <property type="protein sequence ID" value="KOB87849.1"/>
    <property type="molecule type" value="Genomic_DNA"/>
</dbReference>
<evidence type="ECO:0000313" key="2">
    <source>
        <dbReference type="Proteomes" id="UP000054282"/>
    </source>
</evidence>
<evidence type="ECO:0000313" key="1">
    <source>
        <dbReference type="EMBL" id="KOB87849.1"/>
    </source>
</evidence>